<dbReference type="InterPro" id="IPR001138">
    <property type="entry name" value="Zn2Cys6_DnaBD"/>
</dbReference>
<organism evidence="4 5">
    <name type="scientific">Microdochium trichocladiopsis</name>
    <dbReference type="NCBI Taxonomy" id="1682393"/>
    <lineage>
        <taxon>Eukaryota</taxon>
        <taxon>Fungi</taxon>
        <taxon>Dikarya</taxon>
        <taxon>Ascomycota</taxon>
        <taxon>Pezizomycotina</taxon>
        <taxon>Sordariomycetes</taxon>
        <taxon>Xylariomycetidae</taxon>
        <taxon>Xylariales</taxon>
        <taxon>Microdochiaceae</taxon>
        <taxon>Microdochium</taxon>
    </lineage>
</organism>
<dbReference type="Gene3D" id="4.10.240.10">
    <property type="entry name" value="Zn(2)-C6 fungal-type DNA-binding domain"/>
    <property type="match status" value="1"/>
</dbReference>
<dbReference type="GO" id="GO:0000981">
    <property type="term" value="F:DNA-binding transcription factor activity, RNA polymerase II-specific"/>
    <property type="evidence" value="ECO:0007669"/>
    <property type="project" value="InterPro"/>
</dbReference>
<accession>A0A9P8XWV1</accession>
<dbReference type="PANTHER" id="PTHR37540:SF5">
    <property type="entry name" value="TRANSCRIPTION FACTOR DOMAIN-CONTAINING PROTEIN"/>
    <property type="match status" value="1"/>
</dbReference>
<dbReference type="GO" id="GO:0008270">
    <property type="term" value="F:zinc ion binding"/>
    <property type="evidence" value="ECO:0007669"/>
    <property type="project" value="InterPro"/>
</dbReference>
<dbReference type="AlphaFoldDB" id="A0A9P8XWV1"/>
<dbReference type="GeneID" id="70188812"/>
<dbReference type="RefSeq" id="XP_046007864.1">
    <property type="nucleotide sequence ID" value="XM_046159266.1"/>
</dbReference>
<proteinExistence type="predicted"/>
<dbReference type="Proteomes" id="UP000756346">
    <property type="component" value="Unassembled WGS sequence"/>
</dbReference>
<dbReference type="SMART" id="SM00066">
    <property type="entry name" value="GAL4"/>
    <property type="match status" value="1"/>
</dbReference>
<comment type="caution">
    <text evidence="4">The sequence shown here is derived from an EMBL/GenBank/DDBJ whole genome shotgun (WGS) entry which is preliminary data.</text>
</comment>
<reference evidence="4" key="1">
    <citation type="journal article" date="2021" name="Nat. Commun.">
        <title>Genetic determinants of endophytism in the Arabidopsis root mycobiome.</title>
        <authorList>
            <person name="Mesny F."/>
            <person name="Miyauchi S."/>
            <person name="Thiergart T."/>
            <person name="Pickel B."/>
            <person name="Atanasova L."/>
            <person name="Karlsson M."/>
            <person name="Huettel B."/>
            <person name="Barry K.W."/>
            <person name="Haridas S."/>
            <person name="Chen C."/>
            <person name="Bauer D."/>
            <person name="Andreopoulos W."/>
            <person name="Pangilinan J."/>
            <person name="LaButti K."/>
            <person name="Riley R."/>
            <person name="Lipzen A."/>
            <person name="Clum A."/>
            <person name="Drula E."/>
            <person name="Henrissat B."/>
            <person name="Kohler A."/>
            <person name="Grigoriev I.V."/>
            <person name="Martin F.M."/>
            <person name="Hacquard S."/>
        </authorList>
    </citation>
    <scope>NUCLEOTIDE SEQUENCE</scope>
    <source>
        <strain evidence="4">MPI-CAGE-CH-0230</strain>
    </source>
</reference>
<evidence type="ECO:0000256" key="2">
    <source>
        <dbReference type="SAM" id="MobiDB-lite"/>
    </source>
</evidence>
<evidence type="ECO:0000259" key="3">
    <source>
        <dbReference type="PROSITE" id="PS50048"/>
    </source>
</evidence>
<dbReference type="InterPro" id="IPR036864">
    <property type="entry name" value="Zn2-C6_fun-type_DNA-bd_sf"/>
</dbReference>
<feature type="compositionally biased region" description="Low complexity" evidence="2">
    <location>
        <begin position="63"/>
        <end position="78"/>
    </location>
</feature>
<keyword evidence="1" id="KW-0539">Nucleus</keyword>
<protein>
    <recommendedName>
        <fullName evidence="3">Zn(2)-C6 fungal-type domain-containing protein</fullName>
    </recommendedName>
</protein>
<dbReference type="SUPFAM" id="SSF57701">
    <property type="entry name" value="Zn2/Cys6 DNA-binding domain"/>
    <property type="match status" value="1"/>
</dbReference>
<keyword evidence="5" id="KW-1185">Reference proteome</keyword>
<dbReference type="Pfam" id="PF00172">
    <property type="entry name" value="Zn_clus"/>
    <property type="match status" value="1"/>
</dbReference>
<name>A0A9P8XWV1_9PEZI</name>
<evidence type="ECO:0000256" key="1">
    <source>
        <dbReference type="ARBA" id="ARBA00023242"/>
    </source>
</evidence>
<feature type="domain" description="Zn(2)-C6 fungal-type" evidence="3">
    <location>
        <begin position="8"/>
        <end position="38"/>
    </location>
</feature>
<sequence length="289" mass="31603">MPVTLRRSCPACARAKHSCDLRTPRCSRCVRRNSPCHYANAPLTATDSSPAQPLALTHRRRPAPVASPGTASPPSASSSPGVVLLDFGLGAACEPFESYPQIRLPRNVVQRLMDRFLSKIAFTYYPLDRNARSNPFIPSWWPRALADPALFHVSLQTASLDEELLAQKGFPNSQVLMNDSISLLAAKVALLVTGEPQFPTQDDAQTQHLNDGLAPIEEWTTLLSNRESYELDTPVDMASALDPGVANVYSRWQQGDGFFATEKPSIAESVTGSLKATLPSIIPYYVHSE</sequence>
<dbReference type="PROSITE" id="PS50048">
    <property type="entry name" value="ZN2_CY6_FUNGAL_2"/>
    <property type="match status" value="1"/>
</dbReference>
<feature type="region of interest" description="Disordered" evidence="2">
    <location>
        <begin position="57"/>
        <end position="78"/>
    </location>
</feature>
<evidence type="ECO:0000313" key="4">
    <source>
        <dbReference type="EMBL" id="KAH7024316.1"/>
    </source>
</evidence>
<evidence type="ECO:0000313" key="5">
    <source>
        <dbReference type="Proteomes" id="UP000756346"/>
    </source>
</evidence>
<dbReference type="PROSITE" id="PS00463">
    <property type="entry name" value="ZN2_CY6_FUNGAL_1"/>
    <property type="match status" value="1"/>
</dbReference>
<dbReference type="PANTHER" id="PTHR37540">
    <property type="entry name" value="TRANSCRIPTION FACTOR (ACR-2), PUTATIVE-RELATED-RELATED"/>
    <property type="match status" value="1"/>
</dbReference>
<dbReference type="EMBL" id="JAGTJQ010000009">
    <property type="protein sequence ID" value="KAH7024316.1"/>
    <property type="molecule type" value="Genomic_DNA"/>
</dbReference>
<gene>
    <name evidence="4" type="ORF">B0I36DRAFT_366267</name>
</gene>
<dbReference type="CDD" id="cd00067">
    <property type="entry name" value="GAL4"/>
    <property type="match status" value="1"/>
</dbReference>
<dbReference type="OrthoDB" id="5376287at2759"/>